<dbReference type="InterPro" id="IPR001650">
    <property type="entry name" value="Helicase_C-like"/>
</dbReference>
<feature type="transmembrane region" description="Helical" evidence="10">
    <location>
        <begin position="353"/>
        <end position="373"/>
    </location>
</feature>
<keyword evidence="5" id="KW-0067">ATP-binding</keyword>
<accession>A0A2R5G2C0</accession>
<evidence type="ECO:0000256" key="3">
    <source>
        <dbReference type="ARBA" id="ARBA00022741"/>
    </source>
</evidence>
<keyword evidence="13" id="KW-1185">Reference proteome</keyword>
<dbReference type="InterPro" id="IPR014001">
    <property type="entry name" value="Helicase_ATP-bd"/>
</dbReference>
<evidence type="ECO:0000313" key="12">
    <source>
        <dbReference type="EMBL" id="GBG25160.1"/>
    </source>
</evidence>
<evidence type="ECO:0000259" key="11">
    <source>
        <dbReference type="PROSITE" id="PS51194"/>
    </source>
</evidence>
<feature type="region of interest" description="Disordered" evidence="9">
    <location>
        <begin position="504"/>
        <end position="619"/>
    </location>
</feature>
<evidence type="ECO:0000256" key="9">
    <source>
        <dbReference type="SAM" id="MobiDB-lite"/>
    </source>
</evidence>
<dbReference type="GO" id="GO:0008094">
    <property type="term" value="F:ATP-dependent activity, acting on DNA"/>
    <property type="evidence" value="ECO:0007669"/>
    <property type="project" value="TreeGrafter"/>
</dbReference>
<dbReference type="SUPFAM" id="SSF52047">
    <property type="entry name" value="RNI-like"/>
    <property type="match status" value="1"/>
</dbReference>
<feature type="compositionally biased region" description="Basic residues" evidence="9">
    <location>
        <begin position="592"/>
        <end position="618"/>
    </location>
</feature>
<dbReference type="InterPro" id="IPR001611">
    <property type="entry name" value="Leu-rich_rpt"/>
</dbReference>
<feature type="compositionally biased region" description="Low complexity" evidence="9">
    <location>
        <begin position="453"/>
        <end position="462"/>
    </location>
</feature>
<dbReference type="SUPFAM" id="SSF52540">
    <property type="entry name" value="P-loop containing nucleoside triphosphate hydrolases"/>
    <property type="match status" value="2"/>
</dbReference>
<feature type="transmembrane region" description="Helical" evidence="10">
    <location>
        <begin position="481"/>
        <end position="505"/>
    </location>
</feature>
<dbReference type="OrthoDB" id="28208at2759"/>
<evidence type="ECO:0000256" key="8">
    <source>
        <dbReference type="SAM" id="Coils"/>
    </source>
</evidence>
<feature type="domain" description="Helicase C-terminal" evidence="11">
    <location>
        <begin position="1174"/>
        <end position="1336"/>
    </location>
</feature>
<dbReference type="Pfam" id="PF01490">
    <property type="entry name" value="Aa_trans"/>
    <property type="match status" value="1"/>
</dbReference>
<dbReference type="Gene3D" id="3.40.50.10810">
    <property type="entry name" value="Tandem AAA-ATPase domain"/>
    <property type="match status" value="2"/>
</dbReference>
<keyword evidence="3" id="KW-0547">Nucleotide-binding</keyword>
<dbReference type="PANTHER" id="PTHR45626">
    <property type="entry name" value="TRANSCRIPTION TERMINATION FACTOR 2-RELATED"/>
    <property type="match status" value="1"/>
</dbReference>
<evidence type="ECO:0000256" key="4">
    <source>
        <dbReference type="ARBA" id="ARBA00022801"/>
    </source>
</evidence>
<feature type="transmembrane region" description="Helical" evidence="10">
    <location>
        <begin position="116"/>
        <end position="141"/>
    </location>
</feature>
<name>A0A2R5G2C0_9STRA</name>
<evidence type="ECO:0000256" key="2">
    <source>
        <dbReference type="ARBA" id="ARBA00022692"/>
    </source>
</evidence>
<feature type="compositionally biased region" description="Acidic residues" evidence="9">
    <location>
        <begin position="1008"/>
        <end position="1028"/>
    </location>
</feature>
<dbReference type="InterPro" id="IPR000330">
    <property type="entry name" value="SNF2_N"/>
</dbReference>
<dbReference type="EMBL" id="BEYU01000011">
    <property type="protein sequence ID" value="GBG25160.1"/>
    <property type="molecule type" value="Genomic_DNA"/>
</dbReference>
<feature type="transmembrane region" description="Helical" evidence="10">
    <location>
        <begin position="162"/>
        <end position="182"/>
    </location>
</feature>
<dbReference type="GO" id="GO:0005634">
    <property type="term" value="C:nucleus"/>
    <property type="evidence" value="ECO:0007669"/>
    <property type="project" value="TreeGrafter"/>
</dbReference>
<feature type="compositionally biased region" description="Acidic residues" evidence="9">
    <location>
        <begin position="522"/>
        <end position="547"/>
    </location>
</feature>
<feature type="region of interest" description="Disordered" evidence="9">
    <location>
        <begin position="818"/>
        <end position="838"/>
    </location>
</feature>
<organism evidence="12 13">
    <name type="scientific">Hondaea fermentalgiana</name>
    <dbReference type="NCBI Taxonomy" id="2315210"/>
    <lineage>
        <taxon>Eukaryota</taxon>
        <taxon>Sar</taxon>
        <taxon>Stramenopiles</taxon>
        <taxon>Bigyra</taxon>
        <taxon>Labyrinthulomycetes</taxon>
        <taxon>Thraustochytrida</taxon>
        <taxon>Thraustochytriidae</taxon>
        <taxon>Hondaea</taxon>
    </lineage>
</organism>
<dbReference type="Proteomes" id="UP000241890">
    <property type="component" value="Unassembled WGS sequence"/>
</dbReference>
<evidence type="ECO:0000256" key="5">
    <source>
        <dbReference type="ARBA" id="ARBA00022840"/>
    </source>
</evidence>
<feature type="coiled-coil region" evidence="8">
    <location>
        <begin position="1358"/>
        <end position="1385"/>
    </location>
</feature>
<feature type="transmembrane region" description="Helical" evidence="10">
    <location>
        <begin position="85"/>
        <end position="110"/>
    </location>
</feature>
<dbReference type="InParanoid" id="A0A2R5G2C0"/>
<proteinExistence type="predicted"/>
<evidence type="ECO:0000256" key="7">
    <source>
        <dbReference type="ARBA" id="ARBA00023136"/>
    </source>
</evidence>
<feature type="transmembrane region" description="Helical" evidence="10">
    <location>
        <begin position="238"/>
        <end position="257"/>
    </location>
</feature>
<keyword evidence="4" id="KW-0378">Hydrolase</keyword>
<gene>
    <name evidence="12" type="ORF">FCC1311_013772</name>
</gene>
<feature type="region of interest" description="Disordered" evidence="9">
    <location>
        <begin position="396"/>
        <end position="468"/>
    </location>
</feature>
<dbReference type="PANTHER" id="PTHR45626:SF22">
    <property type="entry name" value="DNA REPAIR PROTEIN RAD5"/>
    <property type="match status" value="1"/>
</dbReference>
<feature type="transmembrane region" description="Helical" evidence="10">
    <location>
        <begin position="309"/>
        <end position="329"/>
    </location>
</feature>
<comment type="subcellular location">
    <subcellularLocation>
        <location evidence="1">Membrane</location>
    </subcellularLocation>
</comment>
<dbReference type="GO" id="GO:0005524">
    <property type="term" value="F:ATP binding"/>
    <property type="evidence" value="ECO:0007669"/>
    <property type="project" value="UniProtKB-KW"/>
</dbReference>
<dbReference type="InterPro" id="IPR038718">
    <property type="entry name" value="SNF2-like_sf"/>
</dbReference>
<keyword evidence="6 10" id="KW-1133">Transmembrane helix</keyword>
<dbReference type="InterPro" id="IPR013057">
    <property type="entry name" value="AA_transpt_TM"/>
</dbReference>
<evidence type="ECO:0000256" key="6">
    <source>
        <dbReference type="ARBA" id="ARBA00022989"/>
    </source>
</evidence>
<dbReference type="Pfam" id="PF00271">
    <property type="entry name" value="Helicase_C"/>
    <property type="match status" value="1"/>
</dbReference>
<sequence length="1998" mass="221529">MLRTPRQLRAPLLDVEDAEGSLAAEIARPAGLDEIPLLDDTDVDDDDSDHGGGTVDVDPPLDFLRVASHEQNIDNMPRRPAADAASVLVSTYNLTSTILGAGILSIPYALAQCGLVVGLLLLSFTAVASTMSCNLILSSYLRTGRGSFGDLALALFGPWTSNAVKVLIVVLNIGAASAYILVVKSLLPPSLCEFAGSDSVFCKGPVSDDIVTGIVVFGIVYPLCCLENLSSLRHTSMLAFIFAVFLTTAIAIRSVQFGEFCGISYGPKSYSSLFQGLPVFCFSFVCHLNVLPVYGQLRKRSPDRMRNVFRNAIVFAMLLYCVAGSFGYIRFSCTPEGVPDNILAIGFFPTDDYLIAAARIAEAFTCTLALPLIQYPTRVAIHSWLFATPKYLNESNHQPRGANAASTAQVNGGERGNGAVAPTASATTSAAANAGENASGFSRAPESQALLSQQQQQQQQQQRRQHGHGNHNTLFMRAIEAFGILLVGYTLALVVPNVSTVFGLLGSVRNPPRTRSRAVAAEDIEEDDSLLDDGDEEEEENDDDDNDPTLKGFIVFTSDEEEEEDDDEEVVLESGDDIDMSDDEGMNEEKKNKRTKRGKSTTPPRRKLKRARHNKGKRIKESTAKLAAFDALQDEEDRKEAAAREKMREVLSKMEDNRATRLFDLCQIPPTLNASLHPHQHQALSWLYTQELKHQCGMLCDDQGLGKTVEMIALILKNTPDKWKAKREKRIEENKRKFSQGKIADRDLPFPEGCSKTTLCVLPISLIKQWKTEIERFSSGLLRVGVYDTNADRDELSRTFDEYDVILTTYSIMRIEGEKPDEKNRKNEEDASQDRRTPIHNSLDELYSQLSFLVHVHMASSKAEWKKLITKPITEVVDMNAKGNTSVKDSLKKDIEVAWQLLARCISDFVIRRTKHTPNADNTLSLVPLPYRETFIRHIPLGQLERRNYDRLYACSRDAFQRIAGETMDVIMKNMFVWLIRLRQFCNHPLLIAHALGADDLMTTLLRDDEDSGSDGDDDDDENNEDDNFFGQNAAKGDGMTGPGALNAEIKIPQNFSAANSERVEALVTEWSTDANLSGADLVNLRKSAIITVKQEIRKARKLARSQARAAYEKRRMEDNELLTLDDAEDAPTTHLRSPALERFYESLQQQPNETAFQMARRRATFWPSSKLAAIIEDLLALRRQNPSLKALVFSQFTKYLDLIEHAIIRYGFKVVRLDGTMSQAEREVSLERFRDDPSVNIFLISLRAGGLGLNLVAGSDVLIADPWWNESLEAQAIDRVHRIGQLKPVRVIRYVTNHSIEEQMLRMQERKRALSAGAFSEKFQDAKTLTLQDLQNIFEDHTTSAGILETTEDGTHKTSLQMVYESLEKQLEEVEHGVRNAVGECIGPHPNRTPPTLVSQSASAFFAQSCPGAIGTLRRIRDCGNVIDDALSDGLDFIGDNASDNGAGDAAARLRAATAALPCLRSLKNRGTLSTCMLSLANHLDCNESFAQSQVLAKVQGFMLNGTRPASLRYSAINTLRDPSLGNLRSLHLECCQPLTPDLLREAARLSGHSLRELRLINCGHVLDDDTVATVLDICGELRAVEFTCAYKLLRLDRVFAQDGLQEISMRDCHEARISHDGLVRLNWSALSTLEILDLSHCKNLLGQRRDARAEILGVDHEKDTVSYVIENTPRLRVLRCAGADQHTFNQAMLKAISTRLFALIELDVSECVNLFASRSFLTELVETAPDLRTVRMSRCPIPNIQDREQSLLREKFHMETVAAKKISMEHVDEETINRTIMEMSAKTDVPGESGVNVQKERLMDMNDNFLSVPPSAQKRPPPPRSGPVATMSGATQQGDATVASSGQGAEDAEEAKTAQATTEDPLREGARHLLYSLSKLSKLEVLELGLMDVIDDFLVRSVAKSCPNLRVVNFSGCSGISDNGVRALAFLHKLEELDLSWCPAISHATVIGLLQHLPRLRSLRLYGCHDLDVLKISEAIRTRAISCNPVLSVWFG</sequence>
<feature type="transmembrane region" description="Helical" evidence="10">
    <location>
        <begin position="277"/>
        <end position="297"/>
    </location>
</feature>
<dbReference type="Pfam" id="PF00176">
    <property type="entry name" value="SNF2-rel_dom"/>
    <property type="match status" value="2"/>
</dbReference>
<dbReference type="Pfam" id="PF13516">
    <property type="entry name" value="LRR_6"/>
    <property type="match status" value="1"/>
</dbReference>
<keyword evidence="2 10" id="KW-0812">Transmembrane</keyword>
<keyword evidence="8" id="KW-0175">Coiled coil</keyword>
<dbReference type="SMART" id="SM00487">
    <property type="entry name" value="DEXDc"/>
    <property type="match status" value="1"/>
</dbReference>
<evidence type="ECO:0000256" key="10">
    <source>
        <dbReference type="SAM" id="Phobius"/>
    </source>
</evidence>
<dbReference type="Gene3D" id="3.80.10.10">
    <property type="entry name" value="Ribonuclease Inhibitor"/>
    <property type="match status" value="2"/>
</dbReference>
<dbReference type="SMART" id="SM00367">
    <property type="entry name" value="LRR_CC"/>
    <property type="match status" value="6"/>
</dbReference>
<dbReference type="GO" id="GO:0016787">
    <property type="term" value="F:hydrolase activity"/>
    <property type="evidence" value="ECO:0007669"/>
    <property type="project" value="UniProtKB-KW"/>
</dbReference>
<dbReference type="InterPro" id="IPR050628">
    <property type="entry name" value="SNF2_RAD54_helicase_TF"/>
</dbReference>
<dbReference type="PROSITE" id="PS51194">
    <property type="entry name" value="HELICASE_CTER"/>
    <property type="match status" value="1"/>
</dbReference>
<comment type="caution">
    <text evidence="12">The sequence shown here is derived from an EMBL/GenBank/DDBJ whole genome shotgun (WGS) entry which is preliminary data.</text>
</comment>
<feature type="region of interest" description="Disordered" evidence="9">
    <location>
        <begin position="1810"/>
        <end position="1866"/>
    </location>
</feature>
<dbReference type="InterPro" id="IPR032675">
    <property type="entry name" value="LRR_dom_sf"/>
</dbReference>
<feature type="compositionally biased region" description="Basic and acidic residues" evidence="9">
    <location>
        <begin position="818"/>
        <end position="837"/>
    </location>
</feature>
<protein>
    <submittedName>
        <fullName evidence="12">DNA repair protein RAD5</fullName>
    </submittedName>
</protein>
<dbReference type="InterPro" id="IPR027417">
    <property type="entry name" value="P-loop_NTPase"/>
</dbReference>
<dbReference type="InterPro" id="IPR049730">
    <property type="entry name" value="SNF2/RAD54-like_C"/>
</dbReference>
<reference evidence="12 13" key="1">
    <citation type="submission" date="2017-12" db="EMBL/GenBank/DDBJ databases">
        <title>Sequencing, de novo assembly and annotation of complete genome of a new Thraustochytrid species, strain FCC1311.</title>
        <authorList>
            <person name="Sedici K."/>
            <person name="Godart F."/>
            <person name="Aiese Cigliano R."/>
            <person name="Sanseverino W."/>
            <person name="Barakat M."/>
            <person name="Ortet P."/>
            <person name="Marechal E."/>
            <person name="Cagnac O."/>
            <person name="Amato A."/>
        </authorList>
    </citation>
    <scope>NUCLEOTIDE SEQUENCE [LARGE SCALE GENOMIC DNA]</scope>
</reference>
<dbReference type="GO" id="GO:0006281">
    <property type="term" value="P:DNA repair"/>
    <property type="evidence" value="ECO:0007669"/>
    <property type="project" value="TreeGrafter"/>
</dbReference>
<feature type="compositionally biased region" description="Acidic residues" evidence="9">
    <location>
        <begin position="36"/>
        <end position="48"/>
    </location>
</feature>
<evidence type="ECO:0000313" key="13">
    <source>
        <dbReference type="Proteomes" id="UP000241890"/>
    </source>
</evidence>
<feature type="compositionally biased region" description="Acidic residues" evidence="9">
    <location>
        <begin position="558"/>
        <end position="586"/>
    </location>
</feature>
<feature type="region of interest" description="Disordered" evidence="9">
    <location>
        <begin position="1007"/>
        <end position="1046"/>
    </location>
</feature>
<feature type="compositionally biased region" description="Polar residues" evidence="9">
    <location>
        <begin position="1834"/>
        <end position="1849"/>
    </location>
</feature>
<feature type="compositionally biased region" description="Low complexity" evidence="9">
    <location>
        <begin position="418"/>
        <end position="440"/>
    </location>
</feature>
<dbReference type="SMART" id="SM00490">
    <property type="entry name" value="HELICc"/>
    <property type="match status" value="1"/>
</dbReference>
<dbReference type="GO" id="GO:0016020">
    <property type="term" value="C:membrane"/>
    <property type="evidence" value="ECO:0007669"/>
    <property type="project" value="UniProtKB-SubCell"/>
</dbReference>
<feature type="transmembrane region" description="Helical" evidence="10">
    <location>
        <begin position="210"/>
        <end position="226"/>
    </location>
</feature>
<dbReference type="InterPro" id="IPR006553">
    <property type="entry name" value="Leu-rich_rpt_Cys-con_subtyp"/>
</dbReference>
<keyword evidence="7 10" id="KW-0472">Membrane</keyword>
<feature type="compositionally biased region" description="Polar residues" evidence="9">
    <location>
        <begin position="396"/>
        <end position="410"/>
    </location>
</feature>
<dbReference type="CDD" id="cd18793">
    <property type="entry name" value="SF2_C_SNF"/>
    <property type="match status" value="1"/>
</dbReference>
<feature type="region of interest" description="Disordered" evidence="9">
    <location>
        <begin position="36"/>
        <end position="56"/>
    </location>
</feature>
<dbReference type="Gene3D" id="3.40.50.300">
    <property type="entry name" value="P-loop containing nucleotide triphosphate hydrolases"/>
    <property type="match status" value="2"/>
</dbReference>
<evidence type="ECO:0000256" key="1">
    <source>
        <dbReference type="ARBA" id="ARBA00004370"/>
    </source>
</evidence>